<reference evidence="1" key="1">
    <citation type="submission" date="2020-08" db="EMBL/GenBank/DDBJ databases">
        <title>Multicomponent nature underlies the extraordinary mechanical properties of spider dragline silk.</title>
        <authorList>
            <person name="Kono N."/>
            <person name="Nakamura H."/>
            <person name="Mori M."/>
            <person name="Yoshida Y."/>
            <person name="Ohtoshi R."/>
            <person name="Malay A.D."/>
            <person name="Moran D.A.P."/>
            <person name="Tomita M."/>
            <person name="Numata K."/>
            <person name="Arakawa K."/>
        </authorList>
    </citation>
    <scope>NUCLEOTIDE SEQUENCE</scope>
</reference>
<organism evidence="1 2">
    <name type="scientific">Nephila pilipes</name>
    <name type="common">Giant wood spider</name>
    <name type="synonym">Nephila maculata</name>
    <dbReference type="NCBI Taxonomy" id="299642"/>
    <lineage>
        <taxon>Eukaryota</taxon>
        <taxon>Metazoa</taxon>
        <taxon>Ecdysozoa</taxon>
        <taxon>Arthropoda</taxon>
        <taxon>Chelicerata</taxon>
        <taxon>Arachnida</taxon>
        <taxon>Araneae</taxon>
        <taxon>Araneomorphae</taxon>
        <taxon>Entelegynae</taxon>
        <taxon>Araneoidea</taxon>
        <taxon>Nephilidae</taxon>
        <taxon>Nephila</taxon>
    </lineage>
</organism>
<comment type="caution">
    <text evidence="1">The sequence shown here is derived from an EMBL/GenBank/DDBJ whole genome shotgun (WGS) entry which is preliminary data.</text>
</comment>
<dbReference type="AlphaFoldDB" id="A0A8X6I4T9"/>
<protein>
    <submittedName>
        <fullName evidence="1">Uncharacterized protein</fullName>
    </submittedName>
</protein>
<name>A0A8X6I4T9_NEPPI</name>
<accession>A0A8X6I4T9</accession>
<gene>
    <name evidence="1" type="ORF">NPIL_861</name>
</gene>
<proteinExistence type="predicted"/>
<dbReference type="EMBL" id="BMAW01041703">
    <property type="protein sequence ID" value="GFS30356.1"/>
    <property type="molecule type" value="Genomic_DNA"/>
</dbReference>
<sequence>MLVVSMSVSVERQDDFGEVSVGSVIVSPGKEMAEGPESGFSAVNRIMTKERSPLNIFEKKGGDFVCSSQKLNRIFNI</sequence>
<dbReference type="Proteomes" id="UP000887013">
    <property type="component" value="Unassembled WGS sequence"/>
</dbReference>
<evidence type="ECO:0000313" key="1">
    <source>
        <dbReference type="EMBL" id="GFS30356.1"/>
    </source>
</evidence>
<keyword evidence="2" id="KW-1185">Reference proteome</keyword>
<evidence type="ECO:0000313" key="2">
    <source>
        <dbReference type="Proteomes" id="UP000887013"/>
    </source>
</evidence>